<evidence type="ECO:0000256" key="2">
    <source>
        <dbReference type="ARBA" id="ARBA00024322"/>
    </source>
</evidence>
<dbReference type="SUPFAM" id="SSF143414">
    <property type="entry name" value="CcmK-like"/>
    <property type="match status" value="1"/>
</dbReference>
<dbReference type="Proteomes" id="UP000199480">
    <property type="component" value="Chromosome I"/>
</dbReference>
<organism evidence="6 7">
    <name type="scientific">Parafannyhessea umbonata</name>
    <dbReference type="NCBI Taxonomy" id="604330"/>
    <lineage>
        <taxon>Bacteria</taxon>
        <taxon>Bacillati</taxon>
        <taxon>Actinomycetota</taxon>
        <taxon>Coriobacteriia</taxon>
        <taxon>Coriobacteriales</taxon>
        <taxon>Atopobiaceae</taxon>
        <taxon>Parafannyhessea</taxon>
    </lineage>
</organism>
<dbReference type="InterPro" id="IPR050575">
    <property type="entry name" value="BMC_shell"/>
</dbReference>
<evidence type="ECO:0000313" key="6">
    <source>
        <dbReference type="EMBL" id="SDR65063.1"/>
    </source>
</evidence>
<reference evidence="7" key="1">
    <citation type="submission" date="2016-10" db="EMBL/GenBank/DDBJ databases">
        <authorList>
            <person name="Varghese N."/>
            <person name="Submissions S."/>
        </authorList>
    </citation>
    <scope>NUCLEOTIDE SEQUENCE [LARGE SCALE GENOMIC DNA]</scope>
    <source>
        <strain evidence="7">DSM 22620</strain>
    </source>
</reference>
<evidence type="ECO:0000259" key="5">
    <source>
        <dbReference type="PROSITE" id="PS51930"/>
    </source>
</evidence>
<dbReference type="AlphaFoldDB" id="A0A1H1KRW4"/>
<name>A0A1H1KRW4_9ACTN</name>
<dbReference type="PROSITE" id="PS01139">
    <property type="entry name" value="BMC_1"/>
    <property type="match status" value="1"/>
</dbReference>
<dbReference type="PANTHER" id="PTHR33941:SF11">
    <property type="entry name" value="BACTERIAL MICROCOMPARTMENT SHELL PROTEIN PDUJ"/>
    <property type="match status" value="1"/>
</dbReference>
<evidence type="ECO:0000313" key="7">
    <source>
        <dbReference type="Proteomes" id="UP000199480"/>
    </source>
</evidence>
<comment type="subcellular location">
    <subcellularLocation>
        <location evidence="2">Bacterial microcompartment</location>
    </subcellularLocation>
</comment>
<dbReference type="InterPro" id="IPR000249">
    <property type="entry name" value="BMC_dom"/>
</dbReference>
<dbReference type="EMBL" id="LT629759">
    <property type="protein sequence ID" value="SDR65063.1"/>
    <property type="molecule type" value="Genomic_DNA"/>
</dbReference>
<evidence type="ECO:0000256" key="1">
    <source>
        <dbReference type="ARBA" id="ARBA00023780"/>
    </source>
</evidence>
<comment type="similarity">
    <text evidence="1">Belongs to the bacterial microcompartments protein family. CsoS1 subfamily.</text>
</comment>
<dbReference type="PROSITE" id="PS51930">
    <property type="entry name" value="BMC_2"/>
    <property type="match status" value="1"/>
</dbReference>
<dbReference type="SMART" id="SM00877">
    <property type="entry name" value="BMC"/>
    <property type="match status" value="1"/>
</dbReference>
<dbReference type="InterPro" id="IPR020808">
    <property type="entry name" value="Bact_microcomp_CS"/>
</dbReference>
<gene>
    <name evidence="6" type="ORF">SAMN04489857_0181</name>
</gene>
<feature type="domain" description="BMC" evidence="5">
    <location>
        <begin position="134"/>
        <end position="218"/>
    </location>
</feature>
<feature type="compositionally biased region" description="Basic and acidic residues" evidence="4">
    <location>
        <begin position="72"/>
        <end position="83"/>
    </location>
</feature>
<feature type="compositionally biased region" description="Basic and acidic residues" evidence="4">
    <location>
        <begin position="92"/>
        <end position="114"/>
    </location>
</feature>
<feature type="region of interest" description="Disordered" evidence="4">
    <location>
        <begin position="1"/>
        <end position="120"/>
    </location>
</feature>
<evidence type="ECO:0000256" key="3">
    <source>
        <dbReference type="ARBA" id="ARBA00024446"/>
    </source>
</evidence>
<evidence type="ECO:0000256" key="4">
    <source>
        <dbReference type="SAM" id="MobiDB-lite"/>
    </source>
</evidence>
<dbReference type="Gene3D" id="3.30.70.1710">
    <property type="match status" value="1"/>
</dbReference>
<dbReference type="CDD" id="cd07045">
    <property type="entry name" value="BMC_CcmK_like"/>
    <property type="match status" value="1"/>
</dbReference>
<protein>
    <submittedName>
        <fullName evidence="6">BMC domain-containing protein</fullName>
    </submittedName>
</protein>
<keyword evidence="3" id="KW-1283">Bacterial microcompartment</keyword>
<dbReference type="PANTHER" id="PTHR33941">
    <property type="entry name" value="PROPANEDIOL UTILIZATION PROTEIN PDUA"/>
    <property type="match status" value="1"/>
</dbReference>
<sequence>MAAKKSGQEGEGATTPIPGTPRSRGKAVEGAKASASTGAAKAPATAGGEKGVASHVKADAKKPSSSRPAASRKAEAARSEAPKDAAGSSAEATKKTETAPEGKHLGAQKGKAEPAKAAPAMNKEVTAMSNTTEALGMIETKGLIGSVEAADAMVKAANVKLVGKELVGGGLVTVFVRGDVGAVKAATDAGAAAAQRVGELLSVHVIPRPDGMVESILPHAE</sequence>
<proteinExistence type="inferred from homology"/>
<dbReference type="GO" id="GO:0031469">
    <property type="term" value="C:bacterial microcompartment"/>
    <property type="evidence" value="ECO:0007669"/>
    <property type="project" value="UniProtKB-SubCell"/>
</dbReference>
<feature type="compositionally biased region" description="Low complexity" evidence="4">
    <location>
        <begin position="30"/>
        <end position="47"/>
    </location>
</feature>
<dbReference type="Pfam" id="PF00936">
    <property type="entry name" value="BMC"/>
    <property type="match status" value="1"/>
</dbReference>
<accession>A0A1H1KRW4</accession>
<dbReference type="InterPro" id="IPR037233">
    <property type="entry name" value="CcmK-like_sf"/>
</dbReference>
<dbReference type="InterPro" id="IPR044872">
    <property type="entry name" value="CcmK/CsoS1_BMC"/>
</dbReference>